<dbReference type="OrthoDB" id="4366053at2759"/>
<protein>
    <submittedName>
        <fullName evidence="3">Uncharacterized protein</fullName>
    </submittedName>
</protein>
<keyword evidence="2" id="KW-0732">Signal</keyword>
<feature type="region of interest" description="Disordered" evidence="1">
    <location>
        <begin position="174"/>
        <end position="223"/>
    </location>
</feature>
<comment type="caution">
    <text evidence="3">The sequence shown here is derived from an EMBL/GenBank/DDBJ whole genome shotgun (WGS) entry which is preliminary data.</text>
</comment>
<feature type="region of interest" description="Disordered" evidence="1">
    <location>
        <begin position="26"/>
        <end position="47"/>
    </location>
</feature>
<feature type="compositionally biased region" description="Polar residues" evidence="1">
    <location>
        <begin position="76"/>
        <end position="90"/>
    </location>
</feature>
<evidence type="ECO:0000313" key="3">
    <source>
        <dbReference type="EMBL" id="KAF7715992.1"/>
    </source>
</evidence>
<keyword evidence="4" id="KW-1185">Reference proteome</keyword>
<feature type="compositionally biased region" description="Polar residues" evidence="1">
    <location>
        <begin position="177"/>
        <end position="187"/>
    </location>
</feature>
<proteinExistence type="predicted"/>
<feature type="compositionally biased region" description="Polar residues" evidence="1">
    <location>
        <begin position="195"/>
        <end position="205"/>
    </location>
</feature>
<feature type="region of interest" description="Disordered" evidence="1">
    <location>
        <begin position="110"/>
        <end position="138"/>
    </location>
</feature>
<organism evidence="3 4">
    <name type="scientific">Penicillium ucsense</name>
    <dbReference type="NCBI Taxonomy" id="2839758"/>
    <lineage>
        <taxon>Eukaryota</taxon>
        <taxon>Fungi</taxon>
        <taxon>Dikarya</taxon>
        <taxon>Ascomycota</taxon>
        <taxon>Pezizomycotina</taxon>
        <taxon>Eurotiomycetes</taxon>
        <taxon>Eurotiomycetidae</taxon>
        <taxon>Eurotiales</taxon>
        <taxon>Aspergillaceae</taxon>
        <taxon>Penicillium</taxon>
    </lineage>
</organism>
<feature type="compositionally biased region" description="Low complexity" evidence="1">
    <location>
        <begin position="384"/>
        <end position="396"/>
    </location>
</feature>
<name>A0A8J8W3Q1_9EURO</name>
<feature type="region of interest" description="Disordered" evidence="1">
    <location>
        <begin position="62"/>
        <end position="90"/>
    </location>
</feature>
<evidence type="ECO:0000256" key="1">
    <source>
        <dbReference type="SAM" id="MobiDB-lite"/>
    </source>
</evidence>
<evidence type="ECO:0000256" key="2">
    <source>
        <dbReference type="SAM" id="SignalP"/>
    </source>
</evidence>
<feature type="compositionally biased region" description="Basic and acidic residues" evidence="1">
    <location>
        <begin position="29"/>
        <end position="38"/>
    </location>
</feature>
<dbReference type="Proteomes" id="UP000631181">
    <property type="component" value="Unassembled WGS sequence"/>
</dbReference>
<accession>A0A8J8W3Q1</accession>
<feature type="compositionally biased region" description="Polar residues" evidence="1">
    <location>
        <begin position="129"/>
        <end position="138"/>
    </location>
</feature>
<feature type="signal peptide" evidence="2">
    <location>
        <begin position="1"/>
        <end position="17"/>
    </location>
</feature>
<evidence type="ECO:0000313" key="4">
    <source>
        <dbReference type="Proteomes" id="UP000631181"/>
    </source>
</evidence>
<feature type="chain" id="PRO_5035166287" evidence="2">
    <location>
        <begin position="18"/>
        <end position="495"/>
    </location>
</feature>
<feature type="compositionally biased region" description="Basic and acidic residues" evidence="1">
    <location>
        <begin position="397"/>
        <end position="408"/>
    </location>
</feature>
<feature type="region of interest" description="Disordered" evidence="1">
    <location>
        <begin position="380"/>
        <end position="429"/>
    </location>
</feature>
<dbReference type="EMBL" id="WIWV01000048">
    <property type="protein sequence ID" value="KAF7715992.1"/>
    <property type="molecule type" value="Genomic_DNA"/>
</dbReference>
<reference evidence="3" key="1">
    <citation type="journal article" date="2020" name="Front. Microbiol.">
        <title>Gene regulatory networks of Penicillium echinulatum 2HH and Penicillium oxalicum 114-2 inferred by a computational biology approach.</title>
        <authorList>
            <person name="Lenz A.R."/>
            <person name="Galan-Vasquez E."/>
            <person name="Balbinot E."/>
            <person name="De Abreu F.P."/>
            <person name="De Oliveira N.S."/>
            <person name="Da Rosa L.O."/>
            <person name="De Avila E Silva S."/>
            <person name="Camassola M."/>
            <person name="Dillon A.J.P."/>
            <person name="Perez-Rueda E."/>
        </authorList>
    </citation>
    <scope>NUCLEOTIDE SEQUENCE</scope>
    <source>
        <strain evidence="3">S1M29</strain>
    </source>
</reference>
<dbReference type="AlphaFoldDB" id="A0A8J8W3Q1"/>
<gene>
    <name evidence="3" type="ORF">PECM_006198</name>
</gene>
<sequence length="495" mass="51697">MVKTSYALTLFAAVSIAAPVQNAATTDVARGEPMRRDGSGNLLGAGAGGATNDLVGQAFSSPEKQAANKATEKTPQRTQGTQDAQNQNSNILGNLPVLGALLGGGSKRSLEGISAESQSAPQRTEGMQDANNQNSNILDSLPLVGGVLGGGSKRSVESRSLTSDLSNFPVLGKLFGGNQNDNQNTNKPLGDGNAMPSNYAPSGNKVSKAAAESAIGENGQNARRDLNSDLTEKINALPIIGDLIGNKKKQASGKRDNTPSQYDPVYNLAEDITNKMEPTYNLADTASAAANARRDLNSDLTEKINALPIVGDLIGNKQKPAAKRAEEMQDGQYDPVYGLGEDLTQEMEPTYELADAASAAAGAVRRDLFDLLKTPQEVAKEKQAAAAAQNPKAQPAQDDRKAKDDTKPQNDQAKPAQDTKQDDQNPLAGLFKESGLGALMGNSHHGVGILPMKSRRDASIQARGDPIQGATLPDVLLSGGVLGKVTKMLAPGGLQ</sequence>